<dbReference type="InterPro" id="IPR052990">
    <property type="entry name" value="Sulfoquinovosidase_GH31"/>
</dbReference>
<dbReference type="Gene3D" id="3.20.20.80">
    <property type="entry name" value="Glycosidases"/>
    <property type="match status" value="1"/>
</dbReference>
<feature type="domain" description="Glycoside hydrolase family 31 TIM barrel" evidence="3">
    <location>
        <begin position="255"/>
        <end position="535"/>
    </location>
</feature>
<evidence type="ECO:0000256" key="2">
    <source>
        <dbReference type="RuleBase" id="RU361185"/>
    </source>
</evidence>
<dbReference type="Gene3D" id="2.60.40.1760">
    <property type="entry name" value="glycosyl hydrolase (family 31)"/>
    <property type="match status" value="1"/>
</dbReference>
<dbReference type="GO" id="GO:0005975">
    <property type="term" value="P:carbohydrate metabolic process"/>
    <property type="evidence" value="ECO:0007669"/>
    <property type="project" value="InterPro"/>
</dbReference>
<dbReference type="EMBL" id="FOVK01000005">
    <property type="protein sequence ID" value="SFN79722.1"/>
    <property type="molecule type" value="Genomic_DNA"/>
</dbReference>
<dbReference type="CDD" id="cd06594">
    <property type="entry name" value="GH31_glucosidase_YihQ"/>
    <property type="match status" value="1"/>
</dbReference>
<dbReference type="AlphaFoldDB" id="A0A1I5BYM1"/>
<proteinExistence type="inferred from homology"/>
<dbReference type="PANTHER" id="PTHR46959:SF2">
    <property type="entry name" value="SULFOQUINOVOSIDASE"/>
    <property type="match status" value="1"/>
</dbReference>
<reference evidence="6 7" key="1">
    <citation type="submission" date="2016-10" db="EMBL/GenBank/DDBJ databases">
        <authorList>
            <person name="de Groot N.N."/>
        </authorList>
    </citation>
    <scope>NUCLEOTIDE SEQUENCE [LARGE SCALE GENOMIC DNA]</scope>
    <source>
        <strain evidence="6 7">ML2</strain>
    </source>
</reference>
<dbReference type="NCBIfam" id="NF007746">
    <property type="entry name" value="PRK10426.1"/>
    <property type="match status" value="1"/>
</dbReference>
<dbReference type="SUPFAM" id="SSF51011">
    <property type="entry name" value="Glycosyl hydrolase domain"/>
    <property type="match status" value="1"/>
</dbReference>
<dbReference type="OrthoDB" id="176168at2"/>
<keyword evidence="7" id="KW-1185">Reference proteome</keyword>
<dbReference type="InterPro" id="IPR048395">
    <property type="entry name" value="Glyco_hydro_31_C"/>
</dbReference>
<dbReference type="CDD" id="cd14752">
    <property type="entry name" value="GH31_N"/>
    <property type="match status" value="1"/>
</dbReference>
<dbReference type="InterPro" id="IPR013780">
    <property type="entry name" value="Glyco_hydro_b"/>
</dbReference>
<evidence type="ECO:0000259" key="5">
    <source>
        <dbReference type="Pfam" id="PF21365"/>
    </source>
</evidence>
<dbReference type="GO" id="GO:0030246">
    <property type="term" value="F:carbohydrate binding"/>
    <property type="evidence" value="ECO:0007669"/>
    <property type="project" value="InterPro"/>
</dbReference>
<name>A0A1I5BYM1_9CLOT</name>
<accession>A0A1I5BYM1</accession>
<dbReference type="Gene3D" id="2.60.40.1180">
    <property type="entry name" value="Golgi alpha-mannosidase II"/>
    <property type="match status" value="1"/>
</dbReference>
<feature type="domain" description="Glycosyl hydrolase family 31 C-terminal" evidence="5">
    <location>
        <begin position="568"/>
        <end position="651"/>
    </location>
</feature>
<dbReference type="InterPro" id="IPR011013">
    <property type="entry name" value="Gal_mutarotase_sf_dom"/>
</dbReference>
<keyword evidence="2" id="KW-0326">Glycosidase</keyword>
<protein>
    <submittedName>
        <fullName evidence="6">Alpha-glucosidase</fullName>
    </submittedName>
</protein>
<organism evidence="6 7">
    <name type="scientific">Proteiniclasticum ruminis</name>
    <dbReference type="NCBI Taxonomy" id="398199"/>
    <lineage>
        <taxon>Bacteria</taxon>
        <taxon>Bacillati</taxon>
        <taxon>Bacillota</taxon>
        <taxon>Clostridia</taxon>
        <taxon>Eubacteriales</taxon>
        <taxon>Clostridiaceae</taxon>
        <taxon>Proteiniclasticum</taxon>
    </lineage>
</organism>
<evidence type="ECO:0000313" key="6">
    <source>
        <dbReference type="EMBL" id="SFN79722.1"/>
    </source>
</evidence>
<dbReference type="Proteomes" id="UP000181899">
    <property type="component" value="Unassembled WGS sequence"/>
</dbReference>
<evidence type="ECO:0000259" key="4">
    <source>
        <dbReference type="Pfam" id="PF13802"/>
    </source>
</evidence>
<dbReference type="InterPro" id="IPR025887">
    <property type="entry name" value="Glyco_hydro_31_N_dom"/>
</dbReference>
<evidence type="ECO:0000259" key="3">
    <source>
        <dbReference type="Pfam" id="PF01055"/>
    </source>
</evidence>
<evidence type="ECO:0000256" key="1">
    <source>
        <dbReference type="ARBA" id="ARBA00007806"/>
    </source>
</evidence>
<comment type="similarity">
    <text evidence="1 2">Belongs to the glycosyl hydrolase 31 family.</text>
</comment>
<dbReference type="Pfam" id="PF01055">
    <property type="entry name" value="Glyco_hydro_31_2nd"/>
    <property type="match status" value="1"/>
</dbReference>
<dbReference type="InterPro" id="IPR017853">
    <property type="entry name" value="GH"/>
</dbReference>
<gene>
    <name evidence="6" type="ORF">SAMN04488695_105122</name>
</gene>
<dbReference type="Pfam" id="PF21365">
    <property type="entry name" value="Glyco_hydro_31_3rd"/>
    <property type="match status" value="1"/>
</dbReference>
<dbReference type="InterPro" id="IPR044112">
    <property type="entry name" value="YihQ_TIM-like"/>
</dbReference>
<dbReference type="SUPFAM" id="SSF51445">
    <property type="entry name" value="(Trans)glycosidases"/>
    <property type="match status" value="1"/>
</dbReference>
<dbReference type="Pfam" id="PF13802">
    <property type="entry name" value="Gal_mutarotas_2"/>
    <property type="match status" value="1"/>
</dbReference>
<dbReference type="GO" id="GO:0004553">
    <property type="term" value="F:hydrolase activity, hydrolyzing O-glycosyl compounds"/>
    <property type="evidence" value="ECO:0007669"/>
    <property type="project" value="InterPro"/>
</dbReference>
<feature type="domain" description="Glycoside hydrolase family 31 N-terminal" evidence="4">
    <location>
        <begin position="102"/>
        <end position="147"/>
    </location>
</feature>
<evidence type="ECO:0000313" key="7">
    <source>
        <dbReference type="Proteomes" id="UP000181899"/>
    </source>
</evidence>
<dbReference type="InterPro" id="IPR000322">
    <property type="entry name" value="Glyco_hydro_31_TIM"/>
</dbReference>
<sequence>MRINHWTNGFEVVHNGKQVLCHTYDNPMLFIGTGQEDIEMYRGNFKIEDYVTERMALRTFTLKEDEGSILIDFAGMIEMRLEISEEEMKLKFKCLDDALNRFWIRLSSDEEEHLYGLGEQMSHFSLRGKDYPIWTSEPGVGRNKNTYITWRSDVENKAGGDYYNSNYPEPTYVSSRHYFVHVHSTAYSKFNFKQKTFHEIEVWEVPEEISIVSADGYLPLLEKLTAEFGRQPELPDWVYNGLIIGAQGGTERSFSILEQALEKGIKVSGLWCQDWVGKKVTSFGKRLRWNWVWDEEMYPDLPKKMKEYKEKGIRFLGYINPYILEGTALYQEGFENGYFAKTFEDQEYLVDFGEFYCGVVDFTNPDAFNWFKDIIKKNLINFGLDGWMADFGEYLPTDLKLYNGKSAMIEHNHWPVLWAKCNYDAVVESGKLGEIVYFMRAGGNGTQKYCPLLWAGDQSVDFSIDDGLASVICGTLSSAMVGNGINHSDIGGYTSLFDNFRTKELFLRWAEMGAFTPVMRTHEGNRPETNFQFYNDEDTMVQLARLTTIYTSLKDYLKEAVKENHEKGTPVQRPLFLHYDEDNNLQKLQTQYLLGRDLLVAPVYLEGAETRDVYLPEDEWIHLWSGKEYAQGVYTIEVPMGQPAVFYRKNSFYKGLFEKIGTL</sequence>
<dbReference type="PANTHER" id="PTHR46959">
    <property type="entry name" value="SULFOQUINOVOSIDASE"/>
    <property type="match status" value="1"/>
</dbReference>
<keyword evidence="2" id="KW-0378">Hydrolase</keyword>
<dbReference type="SUPFAM" id="SSF74650">
    <property type="entry name" value="Galactose mutarotase-like"/>
    <property type="match status" value="1"/>
</dbReference>